<reference evidence="3" key="1">
    <citation type="journal article" date="2011" name="Nat. Commun.">
        <title>Effector diversification within compartments of the Leptosphaeria maculans genome affected by Repeat-Induced Point mutations.</title>
        <authorList>
            <person name="Rouxel T."/>
            <person name="Grandaubert J."/>
            <person name="Hane J.K."/>
            <person name="Hoede C."/>
            <person name="van de Wouw A.P."/>
            <person name="Couloux A."/>
            <person name="Dominguez V."/>
            <person name="Anthouard V."/>
            <person name="Bally P."/>
            <person name="Bourras S."/>
            <person name="Cozijnsen A.J."/>
            <person name="Ciuffetti L.M."/>
            <person name="Degrave A."/>
            <person name="Dilmaghani A."/>
            <person name="Duret L."/>
            <person name="Fudal I."/>
            <person name="Goodwin S.B."/>
            <person name="Gout L."/>
            <person name="Glaser N."/>
            <person name="Linglin J."/>
            <person name="Kema G.H.J."/>
            <person name="Lapalu N."/>
            <person name="Lawrence C.B."/>
            <person name="May K."/>
            <person name="Meyer M."/>
            <person name="Ollivier B."/>
            <person name="Poulain J."/>
            <person name="Schoch C.L."/>
            <person name="Simon A."/>
            <person name="Spatafora J.W."/>
            <person name="Stachowiak A."/>
            <person name="Turgeon B.G."/>
            <person name="Tyler B.M."/>
            <person name="Vincent D."/>
            <person name="Weissenbach J."/>
            <person name="Amselem J."/>
            <person name="Quesneville H."/>
            <person name="Oliver R.P."/>
            <person name="Wincker P."/>
            <person name="Balesdent M.-H."/>
            <person name="Howlett B.J."/>
        </authorList>
    </citation>
    <scope>NUCLEOTIDE SEQUENCE [LARGE SCALE GENOMIC DNA]</scope>
    <source>
        <strain evidence="3">JN3 / isolate v23.1.3 / race Av1-4-5-6-7-8</strain>
    </source>
</reference>
<dbReference type="OrthoDB" id="2342176at2759"/>
<feature type="signal peptide" evidence="1">
    <location>
        <begin position="1"/>
        <end position="17"/>
    </location>
</feature>
<dbReference type="eggNOG" id="ENOG502S005">
    <property type="taxonomic scope" value="Eukaryota"/>
</dbReference>
<dbReference type="Gene3D" id="2.70.50.70">
    <property type="match status" value="1"/>
</dbReference>
<evidence type="ECO:0000256" key="1">
    <source>
        <dbReference type="SAM" id="SignalP"/>
    </source>
</evidence>
<dbReference type="STRING" id="985895.E5A9G9"/>
<keyword evidence="3" id="KW-1185">Reference proteome</keyword>
<keyword evidence="1" id="KW-0732">Signal</keyword>
<evidence type="ECO:0000313" key="2">
    <source>
        <dbReference type="EMBL" id="CBY00310.1"/>
    </source>
</evidence>
<dbReference type="VEuPathDB" id="FungiDB:LEMA_uP014400.1"/>
<name>E5A9G9_LEPMJ</name>
<sequence>MLSLNTLFLTLVASASAHMIITKPVPYGQASLNNSPLGPGDFPCKQRPGVYDITEMNQWNAGETQDINFKGSVVHGVLNLESHS</sequence>
<dbReference type="InParanoid" id="E5A9G9"/>
<dbReference type="HOGENOM" id="CLU_2527895_0_0_1"/>
<organism evidence="3">
    <name type="scientific">Leptosphaeria maculans (strain JN3 / isolate v23.1.3 / race Av1-4-5-6-7-8)</name>
    <name type="common">Blackleg fungus</name>
    <name type="synonym">Phoma lingam</name>
    <dbReference type="NCBI Taxonomy" id="985895"/>
    <lineage>
        <taxon>Eukaryota</taxon>
        <taxon>Fungi</taxon>
        <taxon>Dikarya</taxon>
        <taxon>Ascomycota</taxon>
        <taxon>Pezizomycotina</taxon>
        <taxon>Dothideomycetes</taxon>
        <taxon>Pleosporomycetidae</taxon>
        <taxon>Pleosporales</taxon>
        <taxon>Pleosporineae</taxon>
        <taxon>Leptosphaeriaceae</taxon>
        <taxon>Plenodomus</taxon>
        <taxon>Plenodomus lingam/Leptosphaeria maculans species complex</taxon>
    </lineage>
</organism>
<dbReference type="PANTHER" id="PTHR36182:SF2">
    <property type="entry name" value="LYTIC POLYSACCHARIDE MONOOXYGENASE"/>
    <property type="match status" value="1"/>
</dbReference>
<accession>E5A9G9</accession>
<gene>
    <name evidence="2" type="ORF">LEMA_uP014400.1</name>
</gene>
<proteinExistence type="predicted"/>
<dbReference type="Proteomes" id="UP000002668">
    <property type="component" value="Genome"/>
</dbReference>
<dbReference type="PANTHER" id="PTHR36182">
    <property type="entry name" value="PROTEIN, PUTATIVE (AFU_ORTHOLOGUE AFUA_6G10930)-RELATED"/>
    <property type="match status" value="1"/>
</dbReference>
<feature type="chain" id="PRO_5003193538" evidence="1">
    <location>
        <begin position="18"/>
        <end position="84"/>
    </location>
</feature>
<dbReference type="EMBL" id="FP929138">
    <property type="protein sequence ID" value="CBY00310.1"/>
    <property type="molecule type" value="Genomic_DNA"/>
</dbReference>
<dbReference type="AlphaFoldDB" id="E5A9G9"/>
<protein>
    <submittedName>
        <fullName evidence="2">Predicted protein</fullName>
    </submittedName>
</protein>
<evidence type="ECO:0000313" key="3">
    <source>
        <dbReference type="Proteomes" id="UP000002668"/>
    </source>
</evidence>